<accession>A0ABM6P6D0</accession>
<sequence length="59" mass="6336">MAQGFNLVMTDASTGEWIAGGDPVSAGRYPMKRLGNMATIPLRAQYIRSGAAELTFTFP</sequence>
<name>A0ABM6P6D0_BURCE</name>
<reference evidence="2" key="1">
    <citation type="submission" date="2017-09" db="EMBL/GenBank/DDBJ databases">
        <title>FDA dAtabase for Regulatory Grade micrObial Sequences (FDA-ARGOS): Supporting development and validation of Infectious Disease Dx tests.</title>
        <authorList>
            <person name="Minogue T."/>
            <person name="Wolcott M."/>
            <person name="Wasieloski L."/>
            <person name="Aguilar W."/>
            <person name="Moore D."/>
            <person name="Tallon L.J."/>
            <person name="Sadzewicz L."/>
            <person name="Ott S."/>
            <person name="Zhao X."/>
            <person name="Nagaraj S."/>
            <person name="Vavikolanu K."/>
            <person name="Aluvathingal J."/>
            <person name="Nadendla S."/>
            <person name="Sichtig H."/>
        </authorList>
    </citation>
    <scope>NUCLEOTIDE SEQUENCE [LARGE SCALE GENOMIC DNA]</scope>
    <source>
        <strain evidence="2">FDAARGOS_388</strain>
    </source>
</reference>
<organism evidence="1 2">
    <name type="scientific">Burkholderia cepacia</name>
    <name type="common">Pseudomonas cepacia</name>
    <dbReference type="NCBI Taxonomy" id="292"/>
    <lineage>
        <taxon>Bacteria</taxon>
        <taxon>Pseudomonadati</taxon>
        <taxon>Pseudomonadota</taxon>
        <taxon>Betaproteobacteria</taxon>
        <taxon>Burkholderiales</taxon>
        <taxon>Burkholderiaceae</taxon>
        <taxon>Burkholderia</taxon>
        <taxon>Burkholderia cepacia complex</taxon>
    </lineage>
</organism>
<dbReference type="Proteomes" id="UP000218103">
    <property type="component" value="Chromosome 2"/>
</dbReference>
<proteinExistence type="predicted"/>
<dbReference type="EMBL" id="CP023521">
    <property type="protein sequence ID" value="ATF82736.1"/>
    <property type="molecule type" value="Genomic_DNA"/>
</dbReference>
<gene>
    <name evidence="1" type="ORF">CO711_36640</name>
</gene>
<evidence type="ECO:0000313" key="2">
    <source>
        <dbReference type="Proteomes" id="UP000218103"/>
    </source>
</evidence>
<keyword evidence="2" id="KW-1185">Reference proteome</keyword>
<evidence type="ECO:0000313" key="1">
    <source>
        <dbReference type="EMBL" id="ATF82736.1"/>
    </source>
</evidence>
<protein>
    <submittedName>
        <fullName evidence="1">Uncharacterized protein</fullName>
    </submittedName>
</protein>